<evidence type="ECO:0000256" key="2">
    <source>
        <dbReference type="ARBA" id="ARBA00022448"/>
    </source>
</evidence>
<sequence length="594" mass="66989">MKNKMLKFGLSALLVVSVIACGPGKKRSEQSQDLSKSKFEMNYTSEKEAIKGGVYNVALVEDTPFKGILSPALYTDNTDWRIIENIAPSIFWSDEDYNVTNGGMSDIDFDVDNKVITIKFREGLKWEDGHALTVDDLIYTYKILADSEYTGVRYDEDLMNVVGLQDYHDKKADTIKGLEKVSDTVLKIHIKEASPNVYAGAGGLISYVVPKHLFEGIEISKLEQSDLVRIKPLSYGPYKLTQIVPGESVELVPNEYWYEESSRPMVDKKIIKILPTSSLISSIKVGEFDSYVNVGSSTYKEYKDFDNIATLGKPGLNFSYLGFNLGHWDNEKGINVTDKDKVMSDLELRKAMGYALNIQEVVEKFYNNLKLKANSPIPPAFKKYHPETPYYDYNVEKANEILDKAGYKDVDGDGIRENKDGKPLEIRLAMAGGSDIAEALSQKFIQDWKAVGLNITLATGRLLGSNFYDVIQSNEGFEVFLAGFGTGSSLDLAGFFAESARFNFARLVDKKNEQLMKETVSLEALRDPEYRLNKIKEWNKYYMENMIGLLPIWYSYDLYPVNKRVKQFSISDASVDLSRIKEAVTQKELLPASK</sequence>
<dbReference type="InterPro" id="IPR000914">
    <property type="entry name" value="SBP_5_dom"/>
</dbReference>
<feature type="signal peptide" evidence="4">
    <location>
        <begin position="1"/>
        <end position="20"/>
    </location>
</feature>
<gene>
    <name evidence="6" type="ORF">OMES3154_00977</name>
</gene>
<proteinExistence type="inferred from homology"/>
<dbReference type="SUPFAM" id="SSF53850">
    <property type="entry name" value="Periplasmic binding protein-like II"/>
    <property type="match status" value="1"/>
</dbReference>
<dbReference type="PANTHER" id="PTHR30290">
    <property type="entry name" value="PERIPLASMIC BINDING COMPONENT OF ABC TRANSPORTER"/>
    <property type="match status" value="1"/>
</dbReference>
<dbReference type="Pfam" id="PF00496">
    <property type="entry name" value="SBP_bac_5"/>
    <property type="match status" value="1"/>
</dbReference>
<accession>A0A6I8M8A5</accession>
<dbReference type="InterPro" id="IPR039424">
    <property type="entry name" value="SBP_5"/>
</dbReference>
<dbReference type="AlphaFoldDB" id="A0A6I8M8A5"/>
<dbReference type="GO" id="GO:0042597">
    <property type="term" value="C:periplasmic space"/>
    <property type="evidence" value="ECO:0007669"/>
    <property type="project" value="UniProtKB-ARBA"/>
</dbReference>
<dbReference type="Gene3D" id="3.40.190.10">
    <property type="entry name" value="Periplasmic binding protein-like II"/>
    <property type="match status" value="1"/>
</dbReference>
<keyword evidence="3 4" id="KW-0732">Signal</keyword>
<keyword evidence="7" id="KW-1185">Reference proteome</keyword>
<dbReference type="PIRSF" id="PIRSF002741">
    <property type="entry name" value="MppA"/>
    <property type="match status" value="1"/>
</dbReference>
<reference evidence="6 7" key="1">
    <citation type="submission" date="2019-10" db="EMBL/GenBank/DDBJ databases">
        <authorList>
            <person name="Blom J."/>
        </authorList>
    </citation>
    <scope>NUCLEOTIDE SEQUENCE [LARGE SCALE GENOMIC DNA]</scope>
    <source>
        <strain evidence="6 7">ES3154-GLU</strain>
    </source>
</reference>
<feature type="domain" description="Solute-binding protein family 5" evidence="5">
    <location>
        <begin position="111"/>
        <end position="489"/>
    </location>
</feature>
<dbReference type="Gene3D" id="3.10.105.10">
    <property type="entry name" value="Dipeptide-binding Protein, Domain 3"/>
    <property type="match status" value="1"/>
</dbReference>
<dbReference type="PROSITE" id="PS51257">
    <property type="entry name" value="PROKAR_LIPOPROTEIN"/>
    <property type="match status" value="1"/>
</dbReference>
<keyword evidence="2" id="KW-0813">Transport</keyword>
<dbReference type="GO" id="GO:1904680">
    <property type="term" value="F:peptide transmembrane transporter activity"/>
    <property type="evidence" value="ECO:0007669"/>
    <property type="project" value="TreeGrafter"/>
</dbReference>
<evidence type="ECO:0000259" key="5">
    <source>
        <dbReference type="Pfam" id="PF00496"/>
    </source>
</evidence>
<protein>
    <submittedName>
        <fullName evidence="6">Family 5 extracellular solute-binding protein</fullName>
    </submittedName>
</protein>
<evidence type="ECO:0000256" key="1">
    <source>
        <dbReference type="ARBA" id="ARBA00005695"/>
    </source>
</evidence>
<name>A0A6I8M8A5_9FUSO</name>
<dbReference type="PANTHER" id="PTHR30290:SF9">
    <property type="entry name" value="OLIGOPEPTIDE-BINDING PROTEIN APPA"/>
    <property type="match status" value="1"/>
</dbReference>
<evidence type="ECO:0000256" key="4">
    <source>
        <dbReference type="SAM" id="SignalP"/>
    </source>
</evidence>
<dbReference type="GO" id="GO:0015833">
    <property type="term" value="P:peptide transport"/>
    <property type="evidence" value="ECO:0007669"/>
    <property type="project" value="TreeGrafter"/>
</dbReference>
<dbReference type="InterPro" id="IPR030678">
    <property type="entry name" value="Peptide/Ni-bd"/>
</dbReference>
<dbReference type="Proteomes" id="UP000419017">
    <property type="component" value="Unassembled WGS sequence"/>
</dbReference>
<dbReference type="EMBL" id="CABWIB010000001">
    <property type="protein sequence ID" value="VWL85691.1"/>
    <property type="molecule type" value="Genomic_DNA"/>
</dbReference>
<evidence type="ECO:0000313" key="7">
    <source>
        <dbReference type="Proteomes" id="UP000419017"/>
    </source>
</evidence>
<evidence type="ECO:0000256" key="3">
    <source>
        <dbReference type="ARBA" id="ARBA00022729"/>
    </source>
</evidence>
<dbReference type="GO" id="GO:0043190">
    <property type="term" value="C:ATP-binding cassette (ABC) transporter complex"/>
    <property type="evidence" value="ECO:0007669"/>
    <property type="project" value="InterPro"/>
</dbReference>
<organism evidence="6 7">
    <name type="scientific">Oceanivirga miroungae</name>
    <dbReference type="NCBI Taxonomy" id="1130046"/>
    <lineage>
        <taxon>Bacteria</taxon>
        <taxon>Fusobacteriati</taxon>
        <taxon>Fusobacteriota</taxon>
        <taxon>Fusobacteriia</taxon>
        <taxon>Fusobacteriales</taxon>
        <taxon>Leptotrichiaceae</taxon>
        <taxon>Oceanivirga</taxon>
    </lineage>
</organism>
<dbReference type="RefSeq" id="WP_156683666.1">
    <property type="nucleotide sequence ID" value="NZ_CABWIB010000001.1"/>
</dbReference>
<comment type="similarity">
    <text evidence="1">Belongs to the bacterial solute-binding protein 5 family.</text>
</comment>
<feature type="chain" id="PRO_5026034494" evidence="4">
    <location>
        <begin position="21"/>
        <end position="594"/>
    </location>
</feature>
<evidence type="ECO:0000313" key="6">
    <source>
        <dbReference type="EMBL" id="VWL85691.1"/>
    </source>
</evidence>